<feature type="region of interest" description="Disordered" evidence="1">
    <location>
        <begin position="1"/>
        <end position="94"/>
    </location>
</feature>
<dbReference type="EMBL" id="JAQQEZ010000008">
    <property type="protein sequence ID" value="MFM0002068.1"/>
    <property type="molecule type" value="Genomic_DNA"/>
</dbReference>
<protein>
    <recommendedName>
        <fullName evidence="4">Chemotaxis protein</fullName>
    </recommendedName>
</protein>
<comment type="caution">
    <text evidence="2">The sequence shown here is derived from an EMBL/GenBank/DDBJ whole genome shotgun (WGS) entry which is preliminary data.</text>
</comment>
<evidence type="ECO:0000256" key="1">
    <source>
        <dbReference type="SAM" id="MobiDB-lite"/>
    </source>
</evidence>
<evidence type="ECO:0000313" key="2">
    <source>
        <dbReference type="EMBL" id="MFM0002068.1"/>
    </source>
</evidence>
<proteinExistence type="predicted"/>
<dbReference type="Proteomes" id="UP001629230">
    <property type="component" value="Unassembled WGS sequence"/>
</dbReference>
<feature type="compositionally biased region" description="Acidic residues" evidence="1">
    <location>
        <begin position="62"/>
        <end position="73"/>
    </location>
</feature>
<gene>
    <name evidence="2" type="ORF">PQR57_13655</name>
</gene>
<feature type="compositionally biased region" description="Basic and acidic residues" evidence="1">
    <location>
        <begin position="9"/>
        <end position="20"/>
    </location>
</feature>
<dbReference type="RefSeq" id="WP_408177488.1">
    <property type="nucleotide sequence ID" value="NZ_JAQQEZ010000008.1"/>
</dbReference>
<evidence type="ECO:0000313" key="3">
    <source>
        <dbReference type="Proteomes" id="UP001629230"/>
    </source>
</evidence>
<sequence>MADQLTEQRVPDDKSEKTVDDAVEDTFPASDPPSTGGVTRIGSDDQATHQTAGEQSDVPGTEPDEDIPDEETPAEPSPGDVPPDEAAPQGDALK</sequence>
<evidence type="ECO:0008006" key="4">
    <source>
        <dbReference type="Google" id="ProtNLM"/>
    </source>
</evidence>
<reference evidence="2 3" key="1">
    <citation type="journal article" date="2024" name="Chem. Sci.">
        <title>Discovery of megapolipeptins by genome mining of a Burkholderiales bacteria collection.</title>
        <authorList>
            <person name="Paulo B.S."/>
            <person name="Recchia M.J.J."/>
            <person name="Lee S."/>
            <person name="Fergusson C.H."/>
            <person name="Romanowski S.B."/>
            <person name="Hernandez A."/>
            <person name="Krull N."/>
            <person name="Liu D.Y."/>
            <person name="Cavanagh H."/>
            <person name="Bos A."/>
            <person name="Gray C.A."/>
            <person name="Murphy B.T."/>
            <person name="Linington R.G."/>
            <person name="Eustaquio A.S."/>
        </authorList>
    </citation>
    <scope>NUCLEOTIDE SEQUENCE [LARGE SCALE GENOMIC DNA]</scope>
    <source>
        <strain evidence="2 3">RL17-350-BIC-A</strain>
    </source>
</reference>
<organism evidence="2 3">
    <name type="scientific">Paraburkholderia dipogonis</name>
    <dbReference type="NCBI Taxonomy" id="1211383"/>
    <lineage>
        <taxon>Bacteria</taxon>
        <taxon>Pseudomonadati</taxon>
        <taxon>Pseudomonadota</taxon>
        <taxon>Betaproteobacteria</taxon>
        <taxon>Burkholderiales</taxon>
        <taxon>Burkholderiaceae</taxon>
        <taxon>Paraburkholderia</taxon>
    </lineage>
</organism>
<name>A0ABW9APC5_9BURK</name>
<keyword evidence="3" id="KW-1185">Reference proteome</keyword>
<accession>A0ABW9APC5</accession>